<evidence type="ECO:0000256" key="3">
    <source>
        <dbReference type="ARBA" id="ARBA00023136"/>
    </source>
</evidence>
<evidence type="ECO:0000313" key="7">
    <source>
        <dbReference type="EMBL" id="SHH60218.1"/>
    </source>
</evidence>
<keyword evidence="5" id="KW-0449">Lipoprotein</keyword>
<dbReference type="OrthoDB" id="42940at2"/>
<evidence type="ECO:0000256" key="2">
    <source>
        <dbReference type="ARBA" id="ARBA00022729"/>
    </source>
</evidence>
<dbReference type="PANTHER" id="PTHR43649">
    <property type="entry name" value="ARABINOSE-BINDING PROTEIN-RELATED"/>
    <property type="match status" value="1"/>
</dbReference>
<dbReference type="PROSITE" id="PS51257">
    <property type="entry name" value="PROKAR_LIPOPROTEIN"/>
    <property type="match status" value="1"/>
</dbReference>
<dbReference type="AlphaFoldDB" id="A0A1M5UBC6"/>
<dbReference type="RefSeq" id="WP_073337988.1">
    <property type="nucleotide sequence ID" value="NZ_FQXM01000007.1"/>
</dbReference>
<evidence type="ECO:0000256" key="1">
    <source>
        <dbReference type="ARBA" id="ARBA00022475"/>
    </source>
</evidence>
<dbReference type="SUPFAM" id="SSF53850">
    <property type="entry name" value="Periplasmic binding protein-like II"/>
    <property type="match status" value="1"/>
</dbReference>
<sequence length="443" mass="48541">MKTKKILSMILASSLSIALLAGCGGAKNNTSSSNAGDGAATEDAIKGEITVLTNRTDLVDNLMLDYAAEFNKVYPDVKVSFEAMVDYPGEVKIRMNTEEYGDVLLIPNDISLDELGNFFEPLGTVDELSSKYKFVTEKAFDGTVYGIPTYVTAKGLVYNKKVFEEAGITEIPATPEDFIKALQMIKDNTESIPYYTNYAAGWPLGGQWEDNGLSIAGDENWQNTLPHNDAPWAKGEPYYVLSKLLYDMVDLGLVEEDPTTSDWEGSKAMLNKGEIACMLLGSWSITQMQEAGEFPDDIGYMPFPYTNADGNVYSNSGGDYKIGINKYSKNKAAAEAWLTWFVEESNFTKDAGGIPVMVGAPLPENLKAFDDLGVKLIGSLPAPAGEETYLDDIDNEAEIGRWSESYRQRIVEAALGNNKESLEDIMTDLNTKWAAAKETLGIK</sequence>
<name>A0A1M5UBC6_9CLOT</name>
<dbReference type="InterPro" id="IPR006059">
    <property type="entry name" value="SBP"/>
</dbReference>
<evidence type="ECO:0000256" key="5">
    <source>
        <dbReference type="ARBA" id="ARBA00023288"/>
    </source>
</evidence>
<evidence type="ECO:0000256" key="4">
    <source>
        <dbReference type="ARBA" id="ARBA00023139"/>
    </source>
</evidence>
<reference evidence="7 8" key="1">
    <citation type="submission" date="2016-11" db="EMBL/GenBank/DDBJ databases">
        <authorList>
            <person name="Jaros S."/>
            <person name="Januszkiewicz K."/>
            <person name="Wedrychowicz H."/>
        </authorList>
    </citation>
    <scope>NUCLEOTIDE SEQUENCE [LARGE SCALE GENOMIC DNA]</scope>
    <source>
        <strain evidence="7 8">DSM 8605</strain>
    </source>
</reference>
<keyword evidence="1" id="KW-1003">Cell membrane</keyword>
<keyword evidence="8" id="KW-1185">Reference proteome</keyword>
<dbReference type="Proteomes" id="UP000184447">
    <property type="component" value="Unassembled WGS sequence"/>
</dbReference>
<dbReference type="PANTHER" id="PTHR43649:SF33">
    <property type="entry name" value="POLYGALACTURONAN_RHAMNOGALACTURONAN-BINDING PROTEIN YTCQ"/>
    <property type="match status" value="1"/>
</dbReference>
<dbReference type="InterPro" id="IPR050490">
    <property type="entry name" value="Bact_solute-bd_prot1"/>
</dbReference>
<feature type="chain" id="PRO_5038676108" evidence="6">
    <location>
        <begin position="22"/>
        <end position="443"/>
    </location>
</feature>
<organism evidence="7 8">
    <name type="scientific">Clostridium grantii DSM 8605</name>
    <dbReference type="NCBI Taxonomy" id="1121316"/>
    <lineage>
        <taxon>Bacteria</taxon>
        <taxon>Bacillati</taxon>
        <taxon>Bacillota</taxon>
        <taxon>Clostridia</taxon>
        <taxon>Eubacteriales</taxon>
        <taxon>Clostridiaceae</taxon>
        <taxon>Clostridium</taxon>
    </lineage>
</organism>
<evidence type="ECO:0000256" key="6">
    <source>
        <dbReference type="SAM" id="SignalP"/>
    </source>
</evidence>
<dbReference type="Pfam" id="PF01547">
    <property type="entry name" value="SBP_bac_1"/>
    <property type="match status" value="1"/>
</dbReference>
<dbReference type="EMBL" id="FQXM01000007">
    <property type="protein sequence ID" value="SHH60218.1"/>
    <property type="molecule type" value="Genomic_DNA"/>
</dbReference>
<evidence type="ECO:0000313" key="8">
    <source>
        <dbReference type="Proteomes" id="UP000184447"/>
    </source>
</evidence>
<gene>
    <name evidence="7" type="ORF">SAMN02745207_01686</name>
</gene>
<feature type="signal peptide" evidence="6">
    <location>
        <begin position="1"/>
        <end position="21"/>
    </location>
</feature>
<dbReference type="Gene3D" id="3.40.190.10">
    <property type="entry name" value="Periplasmic binding protein-like II"/>
    <property type="match status" value="2"/>
</dbReference>
<accession>A0A1M5UBC6</accession>
<dbReference type="STRING" id="1121316.SAMN02745207_01686"/>
<protein>
    <submittedName>
        <fullName evidence="7">ABC-type glycerol-3-phosphate transport system, substrate-binding protein</fullName>
    </submittedName>
</protein>
<keyword evidence="3" id="KW-0472">Membrane</keyword>
<keyword evidence="2 6" id="KW-0732">Signal</keyword>
<proteinExistence type="predicted"/>
<keyword evidence="4" id="KW-0564">Palmitate</keyword>